<dbReference type="AlphaFoldDB" id="A0A0L0UIE4"/>
<feature type="compositionally biased region" description="Gly residues" evidence="1">
    <location>
        <begin position="74"/>
        <end position="84"/>
    </location>
</feature>
<name>A0A0L0UIE4_9BASI</name>
<evidence type="ECO:0000256" key="1">
    <source>
        <dbReference type="SAM" id="MobiDB-lite"/>
    </source>
</evidence>
<reference evidence="3" key="1">
    <citation type="submission" date="2014-03" db="EMBL/GenBank/DDBJ databases">
        <title>The Genome Sequence of Puccinia striiformis f. sp. tritici PST-78.</title>
        <authorList>
            <consortium name="The Broad Institute Genome Sequencing Platform"/>
            <person name="Cuomo C."/>
            <person name="Hulbert S."/>
            <person name="Chen X."/>
            <person name="Walker B."/>
            <person name="Young S.K."/>
            <person name="Zeng Q."/>
            <person name="Gargeya S."/>
            <person name="Fitzgerald M."/>
            <person name="Haas B."/>
            <person name="Abouelleil A."/>
            <person name="Alvarado L."/>
            <person name="Arachchi H.M."/>
            <person name="Berlin A.M."/>
            <person name="Chapman S.B."/>
            <person name="Goldberg J."/>
            <person name="Griggs A."/>
            <person name="Gujja S."/>
            <person name="Hansen M."/>
            <person name="Howarth C."/>
            <person name="Imamovic A."/>
            <person name="Larimer J."/>
            <person name="McCowan C."/>
            <person name="Montmayeur A."/>
            <person name="Murphy C."/>
            <person name="Neiman D."/>
            <person name="Pearson M."/>
            <person name="Priest M."/>
            <person name="Roberts A."/>
            <person name="Saif S."/>
            <person name="Shea T."/>
            <person name="Sisk P."/>
            <person name="Sykes S."/>
            <person name="Wortman J."/>
            <person name="Nusbaum C."/>
            <person name="Birren B."/>
        </authorList>
    </citation>
    <scope>NUCLEOTIDE SEQUENCE [LARGE SCALE GENOMIC DNA]</scope>
    <source>
        <strain evidence="3">race PST-78</strain>
    </source>
</reference>
<dbReference type="Proteomes" id="UP000054564">
    <property type="component" value="Unassembled WGS sequence"/>
</dbReference>
<feature type="region of interest" description="Disordered" evidence="1">
    <location>
        <begin position="56"/>
        <end position="84"/>
    </location>
</feature>
<keyword evidence="3" id="KW-1185">Reference proteome</keyword>
<dbReference type="EMBL" id="AJIL01009609">
    <property type="protein sequence ID" value="KNE86454.1"/>
    <property type="molecule type" value="Genomic_DNA"/>
</dbReference>
<feature type="non-terminal residue" evidence="2">
    <location>
        <position position="84"/>
    </location>
</feature>
<organism evidence="2 3">
    <name type="scientific">Puccinia striiformis f. sp. tritici PST-78</name>
    <dbReference type="NCBI Taxonomy" id="1165861"/>
    <lineage>
        <taxon>Eukaryota</taxon>
        <taxon>Fungi</taxon>
        <taxon>Dikarya</taxon>
        <taxon>Basidiomycota</taxon>
        <taxon>Pucciniomycotina</taxon>
        <taxon>Pucciniomycetes</taxon>
        <taxon>Pucciniales</taxon>
        <taxon>Pucciniaceae</taxon>
        <taxon>Puccinia</taxon>
    </lineage>
</organism>
<evidence type="ECO:0000313" key="2">
    <source>
        <dbReference type="EMBL" id="KNE86454.1"/>
    </source>
</evidence>
<protein>
    <submittedName>
        <fullName evidence="2">Uncharacterized protein</fullName>
    </submittedName>
</protein>
<evidence type="ECO:0000313" key="3">
    <source>
        <dbReference type="Proteomes" id="UP000054564"/>
    </source>
</evidence>
<comment type="caution">
    <text evidence="2">The sequence shown here is derived from an EMBL/GenBank/DDBJ whole genome shotgun (WGS) entry which is preliminary data.</text>
</comment>
<gene>
    <name evidence="2" type="ORF">PSTG_20185</name>
</gene>
<proteinExistence type="predicted"/>
<accession>A0A0L0UIE4</accession>
<sequence>MGFPHEEQTAFIQRLNPGLSKKVSEWVTSQQCAGAAVAMDQIFLFAVSNDQHYRDSQAAPVAGGSGLGKRRADGQGGGTTKKKG</sequence>
<dbReference type="STRING" id="1165861.A0A0L0UIE4"/>